<evidence type="ECO:0000256" key="1">
    <source>
        <dbReference type="SAM" id="MobiDB-lite"/>
    </source>
</evidence>
<feature type="region of interest" description="Disordered" evidence="1">
    <location>
        <begin position="18"/>
        <end position="39"/>
    </location>
</feature>
<evidence type="ECO:0000313" key="3">
    <source>
        <dbReference type="Proteomes" id="UP000274429"/>
    </source>
</evidence>
<organism evidence="4">
    <name type="scientific">Hydatigena taeniaeformis</name>
    <name type="common">Feline tapeworm</name>
    <name type="synonym">Taenia taeniaeformis</name>
    <dbReference type="NCBI Taxonomy" id="6205"/>
    <lineage>
        <taxon>Eukaryota</taxon>
        <taxon>Metazoa</taxon>
        <taxon>Spiralia</taxon>
        <taxon>Lophotrochozoa</taxon>
        <taxon>Platyhelminthes</taxon>
        <taxon>Cestoda</taxon>
        <taxon>Eucestoda</taxon>
        <taxon>Cyclophyllidea</taxon>
        <taxon>Taeniidae</taxon>
        <taxon>Hydatigera</taxon>
    </lineage>
</organism>
<proteinExistence type="predicted"/>
<protein>
    <submittedName>
        <fullName evidence="4">Ig-like domain-containing protein</fullName>
    </submittedName>
</protein>
<dbReference type="EMBL" id="UYWX01022912">
    <property type="protein sequence ID" value="VDM36066.1"/>
    <property type="molecule type" value="Genomic_DNA"/>
</dbReference>
<accession>A0A0R3XC26</accession>
<evidence type="ECO:0000313" key="4">
    <source>
        <dbReference type="WBParaSite" id="TTAC_0001110301-mRNA-1"/>
    </source>
</evidence>
<feature type="region of interest" description="Disordered" evidence="1">
    <location>
        <begin position="68"/>
        <end position="87"/>
    </location>
</feature>
<keyword evidence="3" id="KW-1185">Reference proteome</keyword>
<gene>
    <name evidence="2" type="ORF">TTAC_LOCUS11086</name>
</gene>
<dbReference type="Proteomes" id="UP000274429">
    <property type="component" value="Unassembled WGS sequence"/>
</dbReference>
<sequence length="87" mass="10258">MKEDIATTVVEFSNDQSYLPTIQKKEEEEEEEEEEERKVDGFVKLEATRVLYCNQSNPTNRLKWVKGKVRKEEEDEQEQEQDSEACG</sequence>
<feature type="compositionally biased region" description="Acidic residues" evidence="1">
    <location>
        <begin position="73"/>
        <end position="87"/>
    </location>
</feature>
<reference evidence="4" key="1">
    <citation type="submission" date="2017-02" db="UniProtKB">
        <authorList>
            <consortium name="WormBaseParasite"/>
        </authorList>
    </citation>
    <scope>IDENTIFICATION</scope>
</reference>
<reference evidence="2 3" key="2">
    <citation type="submission" date="2018-11" db="EMBL/GenBank/DDBJ databases">
        <authorList>
            <consortium name="Pathogen Informatics"/>
        </authorList>
    </citation>
    <scope>NUCLEOTIDE SEQUENCE [LARGE SCALE GENOMIC DNA]</scope>
</reference>
<evidence type="ECO:0000313" key="2">
    <source>
        <dbReference type="EMBL" id="VDM36066.1"/>
    </source>
</evidence>
<dbReference type="AlphaFoldDB" id="A0A0R3XC26"/>
<name>A0A0R3XC26_HYDTA</name>
<dbReference type="WBParaSite" id="TTAC_0001110301-mRNA-1">
    <property type="protein sequence ID" value="TTAC_0001110301-mRNA-1"/>
    <property type="gene ID" value="TTAC_0001110301"/>
</dbReference>